<comment type="similarity">
    <text evidence="2">Belongs to the sphingomyelin synthase family.</text>
</comment>
<keyword evidence="5" id="KW-0378">Hydrolase</keyword>
<evidence type="ECO:0000313" key="13">
    <source>
        <dbReference type="EMBL" id="CAF1251963.1"/>
    </source>
</evidence>
<organism evidence="13 15">
    <name type="scientific">Adineta steineri</name>
    <dbReference type="NCBI Taxonomy" id="433720"/>
    <lineage>
        <taxon>Eukaryota</taxon>
        <taxon>Metazoa</taxon>
        <taxon>Spiralia</taxon>
        <taxon>Gnathifera</taxon>
        <taxon>Rotifera</taxon>
        <taxon>Eurotatoria</taxon>
        <taxon>Bdelloidea</taxon>
        <taxon>Adinetida</taxon>
        <taxon>Adinetidae</taxon>
        <taxon>Adineta</taxon>
    </lineage>
</organism>
<dbReference type="GO" id="GO:0000139">
    <property type="term" value="C:Golgi membrane"/>
    <property type="evidence" value="ECO:0007669"/>
    <property type="project" value="TreeGrafter"/>
</dbReference>
<dbReference type="AlphaFoldDB" id="A0A815A380"/>
<feature type="transmembrane region" description="Helical" evidence="11">
    <location>
        <begin position="176"/>
        <end position="201"/>
    </location>
</feature>
<evidence type="ECO:0000313" key="14">
    <source>
        <dbReference type="EMBL" id="CAF3782675.1"/>
    </source>
</evidence>
<dbReference type="GO" id="GO:0005789">
    <property type="term" value="C:endoplasmic reticulum membrane"/>
    <property type="evidence" value="ECO:0007669"/>
    <property type="project" value="TreeGrafter"/>
</dbReference>
<reference evidence="13" key="1">
    <citation type="submission" date="2021-02" db="EMBL/GenBank/DDBJ databases">
        <authorList>
            <person name="Nowell W R."/>
        </authorList>
    </citation>
    <scope>NUCLEOTIDE SEQUENCE</scope>
</reference>
<dbReference type="GO" id="GO:0033188">
    <property type="term" value="F:sphingomyelin synthase activity"/>
    <property type="evidence" value="ECO:0007669"/>
    <property type="project" value="TreeGrafter"/>
</dbReference>
<evidence type="ECO:0000256" key="2">
    <source>
        <dbReference type="ARBA" id="ARBA00005441"/>
    </source>
</evidence>
<feature type="transmembrane region" description="Helical" evidence="11">
    <location>
        <begin position="746"/>
        <end position="766"/>
    </location>
</feature>
<dbReference type="InterPro" id="IPR029018">
    <property type="entry name" value="Hex-like_dom2"/>
</dbReference>
<dbReference type="InterPro" id="IPR025749">
    <property type="entry name" value="Sphingomyelin_synth-like_dom"/>
</dbReference>
<evidence type="ECO:0000259" key="12">
    <source>
        <dbReference type="PROSITE" id="PS50105"/>
    </source>
</evidence>
<evidence type="ECO:0000256" key="3">
    <source>
        <dbReference type="ARBA" id="ARBA00022679"/>
    </source>
</evidence>
<dbReference type="GO" id="GO:0016787">
    <property type="term" value="F:hydrolase activity"/>
    <property type="evidence" value="ECO:0007669"/>
    <property type="project" value="UniProtKB-KW"/>
</dbReference>
<evidence type="ECO:0000256" key="10">
    <source>
        <dbReference type="SAM" id="MobiDB-lite"/>
    </source>
</evidence>
<dbReference type="SUPFAM" id="SSF55545">
    <property type="entry name" value="beta-N-acetylhexosaminidase-like domain"/>
    <property type="match status" value="1"/>
</dbReference>
<protein>
    <recommendedName>
        <fullName evidence="12">SAM domain-containing protein</fullName>
    </recommendedName>
</protein>
<evidence type="ECO:0000256" key="9">
    <source>
        <dbReference type="ARBA" id="ARBA00023136"/>
    </source>
</evidence>
<name>A0A815A380_9BILA</name>
<keyword evidence="4 11" id="KW-0812">Transmembrane</keyword>
<dbReference type="InterPro" id="IPR001660">
    <property type="entry name" value="SAM"/>
</dbReference>
<keyword evidence="8" id="KW-0443">Lipid metabolism</keyword>
<dbReference type="Gene3D" id="1.10.150.50">
    <property type="entry name" value="Transcription Factor, Ets-1"/>
    <property type="match status" value="2"/>
</dbReference>
<comment type="subcellular location">
    <subcellularLocation>
        <location evidence="1">Membrane</location>
        <topology evidence="1">Multi-pass membrane protein</topology>
    </subcellularLocation>
</comment>
<dbReference type="Proteomes" id="UP000663881">
    <property type="component" value="Unassembled WGS sequence"/>
</dbReference>
<evidence type="ECO:0000256" key="4">
    <source>
        <dbReference type="ARBA" id="ARBA00022692"/>
    </source>
</evidence>
<evidence type="ECO:0000256" key="8">
    <source>
        <dbReference type="ARBA" id="ARBA00023098"/>
    </source>
</evidence>
<dbReference type="GO" id="GO:0005886">
    <property type="term" value="C:plasma membrane"/>
    <property type="evidence" value="ECO:0007669"/>
    <property type="project" value="TreeGrafter"/>
</dbReference>
<dbReference type="OrthoDB" id="422827at2759"/>
<feature type="region of interest" description="Disordered" evidence="10">
    <location>
        <begin position="1"/>
        <end position="20"/>
    </location>
</feature>
<proteinExistence type="inferred from homology"/>
<keyword evidence="9 11" id="KW-0472">Membrane</keyword>
<dbReference type="EMBL" id="CAJNON010000417">
    <property type="protein sequence ID" value="CAF1251963.1"/>
    <property type="molecule type" value="Genomic_DNA"/>
</dbReference>
<feature type="compositionally biased region" description="Low complexity" evidence="10">
    <location>
        <begin position="685"/>
        <end position="703"/>
    </location>
</feature>
<dbReference type="GO" id="GO:0047493">
    <property type="term" value="F:ceramide cholinephosphotransferase activity"/>
    <property type="evidence" value="ECO:0007669"/>
    <property type="project" value="TreeGrafter"/>
</dbReference>
<dbReference type="SUPFAM" id="SSF47769">
    <property type="entry name" value="SAM/Pointed domain"/>
    <property type="match status" value="2"/>
</dbReference>
<keyword evidence="6" id="KW-0746">Sphingolipid metabolism</keyword>
<dbReference type="Pfam" id="PF14360">
    <property type="entry name" value="PAP2_C"/>
    <property type="match status" value="2"/>
</dbReference>
<dbReference type="PANTHER" id="PTHR21290">
    <property type="entry name" value="SPHINGOMYELIN SYNTHETASE"/>
    <property type="match status" value="1"/>
</dbReference>
<feature type="transmembrane region" description="Helical" evidence="11">
    <location>
        <begin position="256"/>
        <end position="276"/>
    </location>
</feature>
<feature type="transmembrane region" description="Helical" evidence="11">
    <location>
        <begin position="792"/>
        <end position="814"/>
    </location>
</feature>
<evidence type="ECO:0000256" key="6">
    <source>
        <dbReference type="ARBA" id="ARBA00022919"/>
    </source>
</evidence>
<feature type="transmembrane region" description="Helical" evidence="11">
    <location>
        <begin position="221"/>
        <end position="244"/>
    </location>
</feature>
<sequence length="1020" mass="116480">MSSNGSEYETNNSSTNSTGSSIVSWTTIDVEQWLYSLNLSNFVGKFCKENGVDGLTLLLMKENDLKQAPLAIERLVDIKKLWYHIRLLQCQENDFYSPLNISSSSSYLTNENDEQISMLLSSKQQCSNDNTQKHNHSSLSPTHLLESNMHNMYSSCQINSQQKPLFGMPTGEKRKLLVSFIYALISGIWTSFIMVVVHNRVPNVQKYPPLPDLFLDNIPHIAWAFTVSEYIIIMMSFTFLLILIFHKYWNIILRRFFTLGGTIFFLRSITMLVTSLSVPGHHLECTPLQYGTSFEILSRCLQIFLFQGLSIQGVRSCGDYMFSGHTVVLTLLNHCITEYTTSDFYVVHLASWFFNIFGMILILAAHEHYTIDVFIAFFLTSRLFLYYHSLANNAVLHSRTDNRLSIWFPMFSYFEKNIQCMVPNVLRVPWPLKKTKLKVMLVSNPPANSHQLTNSLTSSNTLHSSLPSSFSAASLAPLSTTNPCTWSIKQVEEWLIKNDLSDCIDLICDQHRMNGQRLMNLKEDDVLQLKGTNKNNNLWLQIKRLQQFYSSNYHLWTQRQLSPQQQQLQQSLPMTTSSYFTPSLLQAPIPLRPFTNIRPTPSRVTIPGSSIPLSQSQNSVSSSSSSAHTIIQMNQQQQQQQQNPSISSTTLNQSQNVTGTTVLERSPLTVTNSTNNLQHQRRSSSHSLSTSNTSITILPSSTTGAGQRPTSSLLNSHRTPADQIEDQPMTTCCFVGSIRSDRKKTLTACLLALCTLYFCSFIITIVDERLPDPKSFPPLPDLILDNVKQIPWAFSVTEKIIVIEMVTLIIVIILHRHRLIILRRLFAIAAALYFLRSFTMVFTSLPVATAITDCRPDKIISFGARLKKATLIFLGQGMSSFGVKTCGDYLYSGHTCTLILATHFINEYSPRSYHILHFLSWVFALTGMFFILAGHQHYSIDILIAWVLSSRLFIYYHTLANNRTYFQRDKNRMRIWFPFFSYFEENVKQALPNEYISPKIICEARTMLNSWFDKVRYPTD</sequence>
<accession>A0A815A380</accession>
<dbReference type="SMART" id="SM00454">
    <property type="entry name" value="SAM"/>
    <property type="match status" value="2"/>
</dbReference>
<comment type="caution">
    <text evidence="13">The sequence shown here is derived from an EMBL/GenBank/DDBJ whole genome shotgun (WGS) entry which is preliminary data.</text>
</comment>
<dbReference type="EMBL" id="CAJOAY010001042">
    <property type="protein sequence ID" value="CAF3782675.1"/>
    <property type="molecule type" value="Genomic_DNA"/>
</dbReference>
<feature type="transmembrane region" description="Helical" evidence="11">
    <location>
        <begin position="344"/>
        <end position="363"/>
    </location>
</feature>
<evidence type="ECO:0000256" key="1">
    <source>
        <dbReference type="ARBA" id="ARBA00004141"/>
    </source>
</evidence>
<keyword evidence="7 11" id="KW-1133">Transmembrane helix</keyword>
<keyword evidence="3" id="KW-0808">Transferase</keyword>
<feature type="compositionally biased region" description="Polar residues" evidence="10">
    <location>
        <begin position="704"/>
        <end position="718"/>
    </location>
</feature>
<evidence type="ECO:0000256" key="5">
    <source>
        <dbReference type="ARBA" id="ARBA00022801"/>
    </source>
</evidence>
<feature type="transmembrane region" description="Helical" evidence="11">
    <location>
        <begin position="938"/>
        <end position="958"/>
    </location>
</feature>
<evidence type="ECO:0000256" key="11">
    <source>
        <dbReference type="SAM" id="Phobius"/>
    </source>
</evidence>
<feature type="compositionally biased region" description="Polar residues" evidence="10">
    <location>
        <begin position="643"/>
        <end position="678"/>
    </location>
</feature>
<evidence type="ECO:0000313" key="15">
    <source>
        <dbReference type="Proteomes" id="UP000663891"/>
    </source>
</evidence>
<dbReference type="Proteomes" id="UP000663891">
    <property type="component" value="Unassembled WGS sequence"/>
</dbReference>
<feature type="region of interest" description="Disordered" evidence="10">
    <location>
        <begin position="591"/>
        <end position="721"/>
    </location>
</feature>
<feature type="transmembrane region" description="Helical" evidence="11">
    <location>
        <begin position="826"/>
        <end position="848"/>
    </location>
</feature>
<feature type="transmembrane region" description="Helical" evidence="11">
    <location>
        <begin position="913"/>
        <end position="932"/>
    </location>
</feature>
<feature type="compositionally biased region" description="Low complexity" evidence="10">
    <location>
        <begin position="609"/>
        <end position="626"/>
    </location>
</feature>
<dbReference type="InterPro" id="IPR045221">
    <property type="entry name" value="Sphingomyelin_synth-like"/>
</dbReference>
<dbReference type="InterPro" id="IPR013761">
    <property type="entry name" value="SAM/pointed_sf"/>
</dbReference>
<dbReference type="Pfam" id="PF00536">
    <property type="entry name" value="SAM_1"/>
    <property type="match status" value="2"/>
</dbReference>
<evidence type="ECO:0000256" key="7">
    <source>
        <dbReference type="ARBA" id="ARBA00022989"/>
    </source>
</evidence>
<dbReference type="PANTHER" id="PTHR21290:SF25">
    <property type="entry name" value="SPHINGOMYELIN SYNTHASE-RELATED PROTEIN 1"/>
    <property type="match status" value="1"/>
</dbReference>
<feature type="domain" description="SAM" evidence="12">
    <location>
        <begin position="25"/>
        <end position="91"/>
    </location>
</feature>
<dbReference type="GO" id="GO:0046513">
    <property type="term" value="P:ceramide biosynthetic process"/>
    <property type="evidence" value="ECO:0007669"/>
    <property type="project" value="TreeGrafter"/>
</dbReference>
<feature type="transmembrane region" description="Helical" evidence="11">
    <location>
        <begin position="889"/>
        <end position="906"/>
    </location>
</feature>
<dbReference type="PROSITE" id="PS50105">
    <property type="entry name" value="SAM_DOMAIN"/>
    <property type="match status" value="1"/>
</dbReference>
<gene>
    <name evidence="14" type="ORF">OKA104_LOCUS17456</name>
    <name evidence="13" type="ORF">VCS650_LOCUS28382</name>
</gene>